<evidence type="ECO:0000256" key="3">
    <source>
        <dbReference type="ARBA" id="ARBA00038050"/>
    </source>
</evidence>
<keyword evidence="6" id="KW-1185">Reference proteome</keyword>
<dbReference type="InterPro" id="IPR023476">
    <property type="entry name" value="Pep_tRNA_hydro_II_dom_sf"/>
</dbReference>
<dbReference type="GO" id="GO:0004045">
    <property type="term" value="F:peptidyl-tRNA hydrolase activity"/>
    <property type="evidence" value="ECO:0007669"/>
    <property type="project" value="UniProtKB-EC"/>
</dbReference>
<dbReference type="GeneID" id="40232977"/>
<dbReference type="Proteomes" id="UP000008404">
    <property type="component" value="Segment"/>
</dbReference>
<dbReference type="CDD" id="cd02407">
    <property type="entry name" value="PTH2_family"/>
    <property type="match status" value="1"/>
</dbReference>
<dbReference type="InterPro" id="IPR002833">
    <property type="entry name" value="PTH2"/>
</dbReference>
<evidence type="ECO:0000256" key="4">
    <source>
        <dbReference type="ARBA" id="ARBA00048707"/>
    </source>
</evidence>
<organism evidence="5 6">
    <name type="scientific">Mycobacterium phage Baka</name>
    <dbReference type="NCBI Taxonomy" id="2902882"/>
    <lineage>
        <taxon>Viruses</taxon>
        <taxon>Duplodnaviria</taxon>
        <taxon>Heunggongvirae</taxon>
        <taxon>Uroviricota</taxon>
        <taxon>Caudoviricetes</taxon>
        <taxon>Omegavirus</taxon>
        <taxon>Omegavirus baka</taxon>
    </lineage>
</organism>
<evidence type="ECO:0000313" key="5">
    <source>
        <dbReference type="EMBL" id="AEK08127.1"/>
    </source>
</evidence>
<dbReference type="EMBL" id="JF937090">
    <property type="protein sequence ID" value="AEK08127.1"/>
    <property type="molecule type" value="Genomic_DNA"/>
</dbReference>
<dbReference type="EC" id="3.1.1.29" evidence="1"/>
<dbReference type="SUPFAM" id="SSF102462">
    <property type="entry name" value="Peptidyl-tRNA hydrolase II"/>
    <property type="match status" value="1"/>
</dbReference>
<protein>
    <recommendedName>
        <fullName evidence="1">peptidyl-tRNA hydrolase</fullName>
        <ecNumber evidence="1">3.1.1.29</ecNumber>
    </recommendedName>
</protein>
<gene>
    <name evidence="5" type="primary">70</name>
    <name evidence="5" type="ORF">PBI_BAKA_70</name>
</gene>
<comment type="similarity">
    <text evidence="3">Belongs to the PTH2 family.</text>
</comment>
<dbReference type="PANTHER" id="PTHR12649">
    <property type="entry name" value="PEPTIDYL-TRNA HYDROLASE 2"/>
    <property type="match status" value="1"/>
</dbReference>
<dbReference type="RefSeq" id="YP_009636241.1">
    <property type="nucleotide sequence ID" value="NC_042316.1"/>
</dbReference>
<dbReference type="Gene3D" id="3.40.1490.10">
    <property type="entry name" value="Bit1"/>
    <property type="match status" value="1"/>
</dbReference>
<evidence type="ECO:0000256" key="1">
    <source>
        <dbReference type="ARBA" id="ARBA00013260"/>
    </source>
</evidence>
<evidence type="ECO:0000256" key="2">
    <source>
        <dbReference type="ARBA" id="ARBA00022801"/>
    </source>
</evidence>
<comment type="catalytic activity">
    <reaction evidence="4">
        <text>an N-acyl-L-alpha-aminoacyl-tRNA + H2O = an N-acyl-L-amino acid + a tRNA + H(+)</text>
        <dbReference type="Rhea" id="RHEA:54448"/>
        <dbReference type="Rhea" id="RHEA-COMP:10123"/>
        <dbReference type="Rhea" id="RHEA-COMP:13883"/>
        <dbReference type="ChEBI" id="CHEBI:15377"/>
        <dbReference type="ChEBI" id="CHEBI:15378"/>
        <dbReference type="ChEBI" id="CHEBI:59874"/>
        <dbReference type="ChEBI" id="CHEBI:78442"/>
        <dbReference type="ChEBI" id="CHEBI:138191"/>
        <dbReference type="EC" id="3.1.1.29"/>
    </reaction>
</comment>
<accession>G1D028</accession>
<sequence length="153" mass="16432">MSDTQFASDILSGEMLEEEVSCDECGSAASPRALHPGGVMKQMIVMRTDLGMRKGKMIAQGAHASLAVVVNNAPDPRIDEWLAGAFTKICVRVESEMELLDIYEKAKSTGLLTELITDNGLTEFNGVPTRTCIAIGPDTAENLAPITGHLRLL</sequence>
<dbReference type="Pfam" id="PF01981">
    <property type="entry name" value="PTH2"/>
    <property type="match status" value="1"/>
</dbReference>
<evidence type="ECO:0000313" key="6">
    <source>
        <dbReference type="Proteomes" id="UP000008404"/>
    </source>
</evidence>
<reference evidence="5 6" key="1">
    <citation type="journal article" date="2012" name="J. Virol.">
        <title>Complete Genome Sequences of 138 Mycobacteriophages.</title>
        <authorList>
            <consortium name="the Science Education Alliance Phage Hunters Advancing Genomics and Evolutionary Science Program"/>
            <consortium name="the KwaZulu-Natal Research Institute for Tuberculosis and HIV Mycobacterial Genetics Course Students"/>
            <consortium name="the Phage Hunters Integrating Research and Education Program"/>
            <person name="Hatfull G.F."/>
        </authorList>
    </citation>
    <scope>NUCLEOTIDE SEQUENCE [LARGE SCALE GENOMIC DNA]</scope>
    <source>
        <strain evidence="5">Baka</strain>
    </source>
</reference>
<name>G1D028_9CAUD</name>
<dbReference type="KEGG" id="vg:40232977"/>
<keyword evidence="2 5" id="KW-0378">Hydrolase</keyword>
<dbReference type="PANTHER" id="PTHR12649:SF11">
    <property type="entry name" value="PEPTIDYL-TRNA HYDROLASE 2, MITOCHONDRIAL"/>
    <property type="match status" value="1"/>
</dbReference>
<dbReference type="NCBIfam" id="TIGR00283">
    <property type="entry name" value="arch_pth2"/>
    <property type="match status" value="1"/>
</dbReference>
<proteinExistence type="inferred from homology"/>